<dbReference type="EMBL" id="AOGT01001326">
    <property type="protein sequence ID" value="EMG47936.1"/>
    <property type="molecule type" value="Genomic_DNA"/>
</dbReference>
<evidence type="ECO:0000313" key="1">
    <source>
        <dbReference type="EMBL" id="EMG47936.1"/>
    </source>
</evidence>
<dbReference type="InterPro" id="IPR036388">
    <property type="entry name" value="WH-like_DNA-bd_sf"/>
</dbReference>
<dbReference type="Gene3D" id="1.10.10.10">
    <property type="entry name" value="Winged helix-like DNA-binding domain superfamily/Winged helix DNA-binding domain"/>
    <property type="match status" value="1"/>
</dbReference>
<evidence type="ECO:0000313" key="2">
    <source>
        <dbReference type="Proteomes" id="UP000011777"/>
    </source>
</evidence>
<dbReference type="OrthoDB" id="10252687at2759"/>
<dbReference type="GO" id="GO:0003723">
    <property type="term" value="F:RNA binding"/>
    <property type="evidence" value="ECO:0007669"/>
    <property type="project" value="InterPro"/>
</dbReference>
<dbReference type="Proteomes" id="UP000011777">
    <property type="component" value="Unassembled WGS sequence"/>
</dbReference>
<dbReference type="InterPro" id="IPR045114">
    <property type="entry name" value="Csn12-like"/>
</dbReference>
<comment type="caution">
    <text evidence="1">The sequence shown here is derived from an EMBL/GenBank/DDBJ whole genome shotgun (WGS) entry which is preliminary data.</text>
</comment>
<proteinExistence type="predicted"/>
<protein>
    <submittedName>
        <fullName evidence="1">Uncharacterized protein</fullName>
    </submittedName>
</protein>
<dbReference type="SMART" id="SM00753">
    <property type="entry name" value="PAM"/>
    <property type="match status" value="1"/>
</dbReference>
<dbReference type="GO" id="GO:0003690">
    <property type="term" value="F:double-stranded DNA binding"/>
    <property type="evidence" value="ECO:0007669"/>
    <property type="project" value="InterPro"/>
</dbReference>
<accession>M3INF5</accession>
<dbReference type="OMA" id="ESQTNWI"/>
<dbReference type="eggNOG" id="KOG2688">
    <property type="taxonomic scope" value="Eukaryota"/>
</dbReference>
<keyword evidence="2" id="KW-1185">Reference proteome</keyword>
<dbReference type="PANTHER" id="PTHR12732">
    <property type="entry name" value="UNCHARACTERIZED PROTEASOME COMPONENT REGION PCI-CONTAINING"/>
    <property type="match status" value="1"/>
</dbReference>
<reference evidence="1 2" key="1">
    <citation type="submission" date="2013-02" db="EMBL/GenBank/DDBJ databases">
        <title>Genome sequence of Candida maltosa Xu316, a potential industrial strain for xylitol and ethanol production.</title>
        <authorList>
            <person name="Yu J."/>
            <person name="Wang Q."/>
            <person name="Geng X."/>
            <person name="Bao W."/>
            <person name="He P."/>
            <person name="Cai J."/>
        </authorList>
    </citation>
    <scope>NUCLEOTIDE SEQUENCE [LARGE SCALE GENOMIC DNA]</scope>
    <source>
        <strain evidence="2">Xu316</strain>
    </source>
</reference>
<sequence>MTELIDYIATFAKALKEEDVNTFRSCITINPSLSIANIRKEYREPTDVDLYHVPEKFRPVLLSHLKLMKAVYTEKSLNLAFDELNDLILNLIRASDFQSNWINKPLITSFNELIAIYQTKEAKDPEDLDSFIDDDSEVFDGGQAKKSSLETLVTTFRKGFNLSFNDKNPDPTKTKLNEIYYFLSNLVKYCFKLGKLNMADSIIKAVKQAGERLPPFTSSVRNKKYGIVYLYYRSLIELDNGDYIESEKSLETALDLIKDYPNTKSKQLSQILLVLIPLKLQNHGKMPSKKVWLKYPLLRVIYRDNFFKAIKLGDIGLFEESMAKFQHVLLKKHLYTLIESLKPWVYFQLIKKTFDICYEINPVADKKHMIKSSTFQLAIEYSKYHLRHKEDFRFAQDHLYNTNLNEVEYIIGNLMQLGKIKGYIHSSRLVVFSKTREQAFPITNEKKKKKSPIG</sequence>
<dbReference type="AlphaFoldDB" id="M3INF5"/>
<organism evidence="1 2">
    <name type="scientific">Candida maltosa (strain Xu316)</name>
    <name type="common">Yeast</name>
    <dbReference type="NCBI Taxonomy" id="1245528"/>
    <lineage>
        <taxon>Eukaryota</taxon>
        <taxon>Fungi</taxon>
        <taxon>Dikarya</taxon>
        <taxon>Ascomycota</taxon>
        <taxon>Saccharomycotina</taxon>
        <taxon>Pichiomycetes</taxon>
        <taxon>Debaryomycetaceae</taxon>
        <taxon>Candida/Lodderomyces clade</taxon>
        <taxon>Candida</taxon>
    </lineage>
</organism>
<dbReference type="HOGENOM" id="CLU_031567_2_1_1"/>
<dbReference type="STRING" id="1245528.M3INF5"/>
<dbReference type="PANTHER" id="PTHR12732:SF0">
    <property type="entry name" value="PCI DOMAIN-CONTAINING PROTEIN 2"/>
    <property type="match status" value="1"/>
</dbReference>
<gene>
    <name evidence="1" type="ORF">G210_1586</name>
</gene>
<name>M3INF5_CANMX</name>